<dbReference type="PROSITE" id="PS50109">
    <property type="entry name" value="HIS_KIN"/>
    <property type="match status" value="1"/>
</dbReference>
<dbReference type="PANTHER" id="PTHR24421:SF59">
    <property type="entry name" value="OXYGEN SENSOR HISTIDINE KINASE NREB"/>
    <property type="match status" value="1"/>
</dbReference>
<dbReference type="InterPro" id="IPR000700">
    <property type="entry name" value="PAS-assoc_C"/>
</dbReference>
<dbReference type="InterPro" id="IPR035965">
    <property type="entry name" value="PAS-like_dom_sf"/>
</dbReference>
<evidence type="ECO:0000256" key="3">
    <source>
        <dbReference type="ARBA" id="ARBA00023012"/>
    </source>
</evidence>
<dbReference type="PANTHER" id="PTHR24421">
    <property type="entry name" value="NITRATE/NITRITE SENSOR PROTEIN NARX-RELATED"/>
    <property type="match status" value="1"/>
</dbReference>
<evidence type="ECO:0000259" key="7">
    <source>
        <dbReference type="PROSITE" id="PS50112"/>
    </source>
</evidence>
<evidence type="ECO:0000259" key="8">
    <source>
        <dbReference type="PROSITE" id="PS50113"/>
    </source>
</evidence>
<evidence type="ECO:0000256" key="2">
    <source>
        <dbReference type="ARBA" id="ARBA00022777"/>
    </source>
</evidence>
<dbReference type="Gene3D" id="1.20.5.1930">
    <property type="match status" value="1"/>
</dbReference>
<dbReference type="PROSITE" id="PS50113">
    <property type="entry name" value="PAC"/>
    <property type="match status" value="1"/>
</dbReference>
<sequence>MGVHGKQRSCAALLSSGLVALLAGGAVLAFARQRSGETRAQSTLNEARMQAIVRSSMEAIITIDEAQRIVIFNPTAEKLFRCATEDALGAPLSRFIPERFREAHARHVAQFGITGVSDRQMGRQLVLFGLRADGEEFPIEASISQIDDGSGKLYTVMLRDVTGRVKADEALRRSREELRELSANLQNVREEEKTRIARELHDDLGQQLTALKMDLSSVEAALGEKTRPVSEIVGQLRDMRRLVDSTVASVRRIAADQRPIMLDDLGLLPAIDWLADDFTNRYGVDVERRIDAVDILFTPPAATAMFRIVQEALTNVARHADATRVTLDMRIDQRDCVLTVTDDGRGSPAPHGPRGSGKSFGLIGMRERARMLGGSVSMRTAEGEGFALTVTLPLQRVQQEEGQP</sequence>
<dbReference type="NCBIfam" id="TIGR00229">
    <property type="entry name" value="sensory_box"/>
    <property type="match status" value="1"/>
</dbReference>
<dbReference type="Proteomes" id="UP000054977">
    <property type="component" value="Unassembled WGS sequence"/>
</dbReference>
<evidence type="ECO:0000313" key="9">
    <source>
        <dbReference type="EMBL" id="SAL57693.1"/>
    </source>
</evidence>
<protein>
    <submittedName>
        <fullName evidence="9">Multi-sensor signal transduction histidine kinase</fullName>
    </submittedName>
</protein>
<dbReference type="Pfam" id="PF02518">
    <property type="entry name" value="HATPase_c"/>
    <property type="match status" value="1"/>
</dbReference>
<dbReference type="Gene3D" id="3.30.565.10">
    <property type="entry name" value="Histidine kinase-like ATPase, C-terminal domain"/>
    <property type="match status" value="1"/>
</dbReference>
<evidence type="ECO:0000313" key="10">
    <source>
        <dbReference type="Proteomes" id="UP000054977"/>
    </source>
</evidence>
<dbReference type="InterPro" id="IPR013767">
    <property type="entry name" value="PAS_fold"/>
</dbReference>
<dbReference type="EMBL" id="FCNW02000037">
    <property type="protein sequence ID" value="SAL57693.1"/>
    <property type="molecule type" value="Genomic_DNA"/>
</dbReference>
<keyword evidence="3" id="KW-0902">Two-component regulatory system</keyword>
<dbReference type="Pfam" id="PF07730">
    <property type="entry name" value="HisKA_3"/>
    <property type="match status" value="1"/>
</dbReference>
<evidence type="ECO:0000256" key="4">
    <source>
        <dbReference type="SAM" id="Coils"/>
    </source>
</evidence>
<keyword evidence="4" id="KW-0175">Coiled coil</keyword>
<evidence type="ECO:0000256" key="5">
    <source>
        <dbReference type="SAM" id="MobiDB-lite"/>
    </source>
</evidence>
<dbReference type="Gene3D" id="3.30.450.20">
    <property type="entry name" value="PAS domain"/>
    <property type="match status" value="1"/>
</dbReference>
<feature type="domain" description="PAS" evidence="7">
    <location>
        <begin position="45"/>
        <end position="89"/>
    </location>
</feature>
<dbReference type="InterPro" id="IPR036890">
    <property type="entry name" value="HATPase_C_sf"/>
</dbReference>
<dbReference type="SMART" id="SM00387">
    <property type="entry name" value="HATPase_c"/>
    <property type="match status" value="1"/>
</dbReference>
<dbReference type="AlphaFoldDB" id="A0A158IMU5"/>
<dbReference type="SMART" id="SM00091">
    <property type="entry name" value="PAS"/>
    <property type="match status" value="1"/>
</dbReference>
<evidence type="ECO:0000256" key="1">
    <source>
        <dbReference type="ARBA" id="ARBA00022679"/>
    </source>
</evidence>
<feature type="region of interest" description="Disordered" evidence="5">
    <location>
        <begin position="341"/>
        <end position="360"/>
    </location>
</feature>
<keyword evidence="2 9" id="KW-0418">Kinase</keyword>
<dbReference type="PROSITE" id="PS50112">
    <property type="entry name" value="PAS"/>
    <property type="match status" value="1"/>
</dbReference>
<organism evidence="9 10">
    <name type="scientific">Caballeronia humi</name>
    <dbReference type="NCBI Taxonomy" id="326474"/>
    <lineage>
        <taxon>Bacteria</taxon>
        <taxon>Pseudomonadati</taxon>
        <taxon>Pseudomonadota</taxon>
        <taxon>Betaproteobacteria</taxon>
        <taxon>Burkholderiales</taxon>
        <taxon>Burkholderiaceae</taxon>
        <taxon>Caballeronia</taxon>
    </lineage>
</organism>
<dbReference type="SUPFAM" id="SSF55785">
    <property type="entry name" value="PYP-like sensor domain (PAS domain)"/>
    <property type="match status" value="1"/>
</dbReference>
<feature type="domain" description="Histidine kinase" evidence="6">
    <location>
        <begin position="195"/>
        <end position="396"/>
    </location>
</feature>
<dbReference type="InterPro" id="IPR005467">
    <property type="entry name" value="His_kinase_dom"/>
</dbReference>
<keyword evidence="10" id="KW-1185">Reference proteome</keyword>
<reference evidence="9" key="1">
    <citation type="submission" date="2016-01" db="EMBL/GenBank/DDBJ databases">
        <authorList>
            <person name="Peeters C."/>
        </authorList>
    </citation>
    <scope>NUCLEOTIDE SEQUENCE [LARGE SCALE GENOMIC DNA]</scope>
    <source>
        <strain evidence="9">LMG 22934</strain>
    </source>
</reference>
<feature type="coiled-coil region" evidence="4">
    <location>
        <begin position="164"/>
        <end position="195"/>
    </location>
</feature>
<dbReference type="GO" id="GO:0006355">
    <property type="term" value="P:regulation of DNA-templated transcription"/>
    <property type="evidence" value="ECO:0007669"/>
    <property type="project" value="InterPro"/>
</dbReference>
<dbReference type="CDD" id="cd16917">
    <property type="entry name" value="HATPase_UhpB-NarQ-NarX-like"/>
    <property type="match status" value="1"/>
</dbReference>
<dbReference type="OrthoDB" id="9813412at2"/>
<proteinExistence type="predicted"/>
<keyword evidence="1" id="KW-0808">Transferase</keyword>
<comment type="caution">
    <text evidence="9">The sequence shown here is derived from an EMBL/GenBank/DDBJ whole genome shotgun (WGS) entry which is preliminary data.</text>
</comment>
<dbReference type="InterPro" id="IPR000014">
    <property type="entry name" value="PAS"/>
</dbReference>
<dbReference type="GO" id="GO:0000155">
    <property type="term" value="F:phosphorelay sensor kinase activity"/>
    <property type="evidence" value="ECO:0007669"/>
    <property type="project" value="InterPro"/>
</dbReference>
<dbReference type="InterPro" id="IPR050482">
    <property type="entry name" value="Sensor_HK_TwoCompSys"/>
</dbReference>
<dbReference type="GO" id="GO:0016020">
    <property type="term" value="C:membrane"/>
    <property type="evidence" value="ECO:0007669"/>
    <property type="project" value="InterPro"/>
</dbReference>
<evidence type="ECO:0000259" key="6">
    <source>
        <dbReference type="PROSITE" id="PS50109"/>
    </source>
</evidence>
<dbReference type="Pfam" id="PF00989">
    <property type="entry name" value="PAS"/>
    <property type="match status" value="1"/>
</dbReference>
<name>A0A158IMU5_9BURK</name>
<dbReference type="CDD" id="cd00130">
    <property type="entry name" value="PAS"/>
    <property type="match status" value="1"/>
</dbReference>
<dbReference type="InterPro" id="IPR011712">
    <property type="entry name" value="Sig_transdc_His_kin_sub3_dim/P"/>
</dbReference>
<dbReference type="SUPFAM" id="SSF55874">
    <property type="entry name" value="ATPase domain of HSP90 chaperone/DNA topoisomerase II/histidine kinase"/>
    <property type="match status" value="1"/>
</dbReference>
<dbReference type="GO" id="GO:0046983">
    <property type="term" value="F:protein dimerization activity"/>
    <property type="evidence" value="ECO:0007669"/>
    <property type="project" value="InterPro"/>
</dbReference>
<feature type="domain" description="PAC" evidence="8">
    <location>
        <begin position="121"/>
        <end position="173"/>
    </location>
</feature>
<dbReference type="STRING" id="326474.AWB65_05081"/>
<dbReference type="InterPro" id="IPR003594">
    <property type="entry name" value="HATPase_dom"/>
</dbReference>
<gene>
    <name evidence="9" type="ORF">AWB65_05081</name>
</gene>
<accession>A0A158IMU5</accession>